<dbReference type="Pfam" id="PF00589">
    <property type="entry name" value="Phage_integrase"/>
    <property type="match status" value="1"/>
</dbReference>
<dbReference type="CDD" id="cd00397">
    <property type="entry name" value="DNA_BRE_C"/>
    <property type="match status" value="1"/>
</dbReference>
<dbReference type="RefSeq" id="WP_099256489.1">
    <property type="nucleotide sequence ID" value="NZ_NHOA01000147.1"/>
</dbReference>
<dbReference type="PANTHER" id="PTHR30349">
    <property type="entry name" value="PHAGE INTEGRASE-RELATED"/>
    <property type="match status" value="1"/>
</dbReference>
<accession>A0A2G1WFA8</accession>
<evidence type="ECO:0000259" key="5">
    <source>
        <dbReference type="PROSITE" id="PS51898"/>
    </source>
</evidence>
<evidence type="ECO:0000259" key="6">
    <source>
        <dbReference type="PROSITE" id="PS51900"/>
    </source>
</evidence>
<dbReference type="Pfam" id="PF02899">
    <property type="entry name" value="Phage_int_SAM_1"/>
    <property type="match status" value="1"/>
</dbReference>
<name>A0A2G1WFA8_9EURY</name>
<dbReference type="Gene3D" id="1.10.150.130">
    <property type="match status" value="1"/>
</dbReference>
<keyword evidence="3" id="KW-0233">DNA recombination</keyword>
<proteinExistence type="predicted"/>
<protein>
    <submittedName>
        <fullName evidence="7">Integrase</fullName>
    </submittedName>
</protein>
<dbReference type="GO" id="GO:0006310">
    <property type="term" value="P:DNA recombination"/>
    <property type="evidence" value="ECO:0007669"/>
    <property type="project" value="UniProtKB-KW"/>
</dbReference>
<sequence>MPTIDDAVEAYFAERSIELSDSSLRNHHYQLKQFRQWAGGAGGLDDLDDIAPIDLSRFRRYRSEDLNSNTMYNQLCVLRLFLRFCHRMGWCDEALPESIVLPTRAGRSRDTSIDPDRVGAILDDLERYEYASLDHVLLSLLWTCSLRIGGVRAIDIKDLHLDDRWVKLVHRPSEGTPLKNKDGSEREVNLHGWVCDVLRAWIDDRRPDCTDDYSRTPLLTAGEGRLSRTSVRRHVYSLTACGGLSEPCECSADRYSQCSDSVAPHDIRRSSISAWLDRGTEPALLSGRVDTSTDTMEKHYDVRSETQKRELRRDAFDM</sequence>
<evidence type="ECO:0000256" key="2">
    <source>
        <dbReference type="ARBA" id="ARBA00023125"/>
    </source>
</evidence>
<dbReference type="InterPro" id="IPR010998">
    <property type="entry name" value="Integrase_recombinase_N"/>
</dbReference>
<dbReference type="PROSITE" id="PS51900">
    <property type="entry name" value="CB"/>
    <property type="match status" value="1"/>
</dbReference>
<dbReference type="InterPro" id="IPR004107">
    <property type="entry name" value="Integrase_SAM-like_N"/>
</dbReference>
<evidence type="ECO:0000313" key="7">
    <source>
        <dbReference type="EMBL" id="PHQ37663.1"/>
    </source>
</evidence>
<dbReference type="InterPro" id="IPR002104">
    <property type="entry name" value="Integrase_catalytic"/>
</dbReference>
<evidence type="ECO:0000256" key="3">
    <source>
        <dbReference type="ARBA" id="ARBA00023172"/>
    </source>
</evidence>
<organism evidence="7 8">
    <name type="scientific">Halorubrum persicum</name>
    <dbReference type="NCBI Taxonomy" id="1383844"/>
    <lineage>
        <taxon>Archaea</taxon>
        <taxon>Methanobacteriati</taxon>
        <taxon>Methanobacteriota</taxon>
        <taxon>Stenosarchaea group</taxon>
        <taxon>Halobacteria</taxon>
        <taxon>Halobacteriales</taxon>
        <taxon>Haloferacaceae</taxon>
        <taxon>Halorubrum</taxon>
    </lineage>
</organism>
<evidence type="ECO:0000256" key="1">
    <source>
        <dbReference type="ARBA" id="ARBA00022908"/>
    </source>
</evidence>
<feature type="domain" description="Tyr recombinase" evidence="5">
    <location>
        <begin position="108"/>
        <end position="313"/>
    </location>
</feature>
<dbReference type="PROSITE" id="PS51898">
    <property type="entry name" value="TYR_RECOMBINASE"/>
    <property type="match status" value="1"/>
</dbReference>
<dbReference type="AlphaFoldDB" id="A0A2G1WFA8"/>
<keyword evidence="8" id="KW-1185">Reference proteome</keyword>
<reference evidence="7 8" key="1">
    <citation type="journal article" date="2014" name="Front. Microbiol.">
        <title>Population and genomic analysis of the genus Halorubrum.</title>
        <authorList>
            <person name="Fullmer M.S."/>
            <person name="Soucy S.M."/>
            <person name="Swithers K.S."/>
            <person name="Makkay A.M."/>
            <person name="Wheeler R."/>
            <person name="Ventosa A."/>
            <person name="Gogarten J.P."/>
            <person name="Papke R.T."/>
        </authorList>
    </citation>
    <scope>NUCLEOTIDE SEQUENCE [LARGE SCALE GENOMIC DNA]</scope>
    <source>
        <strain evidence="7 8">C49</strain>
    </source>
</reference>
<evidence type="ECO:0000313" key="8">
    <source>
        <dbReference type="Proteomes" id="UP000222824"/>
    </source>
</evidence>
<evidence type="ECO:0000256" key="4">
    <source>
        <dbReference type="PROSITE-ProRule" id="PRU01248"/>
    </source>
</evidence>
<dbReference type="InterPro" id="IPR044068">
    <property type="entry name" value="CB"/>
</dbReference>
<dbReference type="GO" id="GO:0015074">
    <property type="term" value="P:DNA integration"/>
    <property type="evidence" value="ECO:0007669"/>
    <property type="project" value="UniProtKB-KW"/>
</dbReference>
<dbReference type="GO" id="GO:0003677">
    <property type="term" value="F:DNA binding"/>
    <property type="evidence" value="ECO:0007669"/>
    <property type="project" value="UniProtKB-UniRule"/>
</dbReference>
<dbReference type="Gene3D" id="1.10.443.10">
    <property type="entry name" value="Intergrase catalytic core"/>
    <property type="match status" value="1"/>
</dbReference>
<feature type="domain" description="Core-binding (CB)" evidence="6">
    <location>
        <begin position="2"/>
        <end position="86"/>
    </location>
</feature>
<dbReference type="InterPro" id="IPR013762">
    <property type="entry name" value="Integrase-like_cat_sf"/>
</dbReference>
<dbReference type="InterPro" id="IPR011010">
    <property type="entry name" value="DNA_brk_join_enz"/>
</dbReference>
<dbReference type="EMBL" id="NHOA01000147">
    <property type="protein sequence ID" value="PHQ37663.1"/>
    <property type="molecule type" value="Genomic_DNA"/>
</dbReference>
<keyword evidence="2 4" id="KW-0238">DNA-binding</keyword>
<dbReference type="OrthoDB" id="198497at2157"/>
<gene>
    <name evidence="7" type="ORF">DJ69_15680</name>
</gene>
<comment type="caution">
    <text evidence="7">The sequence shown here is derived from an EMBL/GenBank/DDBJ whole genome shotgun (WGS) entry which is preliminary data.</text>
</comment>
<dbReference type="Proteomes" id="UP000222824">
    <property type="component" value="Unassembled WGS sequence"/>
</dbReference>
<dbReference type="PANTHER" id="PTHR30349:SF41">
    <property type="entry name" value="INTEGRASE_RECOMBINASE PROTEIN MJ0367-RELATED"/>
    <property type="match status" value="1"/>
</dbReference>
<dbReference type="InterPro" id="IPR050090">
    <property type="entry name" value="Tyrosine_recombinase_XerCD"/>
</dbReference>
<keyword evidence="1" id="KW-0229">DNA integration</keyword>
<dbReference type="SUPFAM" id="SSF56349">
    <property type="entry name" value="DNA breaking-rejoining enzymes"/>
    <property type="match status" value="1"/>
</dbReference>